<evidence type="ECO:0008006" key="4">
    <source>
        <dbReference type="Google" id="ProtNLM"/>
    </source>
</evidence>
<evidence type="ECO:0000313" key="3">
    <source>
        <dbReference type="Proteomes" id="UP001518925"/>
    </source>
</evidence>
<comment type="caution">
    <text evidence="2">The sequence shown here is derived from an EMBL/GenBank/DDBJ whole genome shotgun (WGS) entry which is preliminary data.</text>
</comment>
<dbReference type="EMBL" id="JAFELM010000010">
    <property type="protein sequence ID" value="MBM6616329.1"/>
    <property type="molecule type" value="Genomic_DNA"/>
</dbReference>
<organism evidence="2 3">
    <name type="scientific">Bacillus suaedaesalsae</name>
    <dbReference type="NCBI Taxonomy" id="2810349"/>
    <lineage>
        <taxon>Bacteria</taxon>
        <taxon>Bacillati</taxon>
        <taxon>Bacillota</taxon>
        <taxon>Bacilli</taxon>
        <taxon>Bacillales</taxon>
        <taxon>Bacillaceae</taxon>
        <taxon>Bacillus</taxon>
    </lineage>
</organism>
<keyword evidence="1" id="KW-0472">Membrane</keyword>
<feature type="transmembrane region" description="Helical" evidence="1">
    <location>
        <begin position="21"/>
        <end position="44"/>
    </location>
</feature>
<dbReference type="RefSeq" id="WP_204201724.1">
    <property type="nucleotide sequence ID" value="NZ_JAFELM010000010.1"/>
</dbReference>
<evidence type="ECO:0000256" key="1">
    <source>
        <dbReference type="SAM" id="Phobius"/>
    </source>
</evidence>
<evidence type="ECO:0000313" key="2">
    <source>
        <dbReference type="EMBL" id="MBM6616329.1"/>
    </source>
</evidence>
<keyword evidence="1" id="KW-0812">Transmembrane</keyword>
<feature type="transmembrane region" description="Helical" evidence="1">
    <location>
        <begin position="56"/>
        <end position="73"/>
    </location>
</feature>
<reference evidence="2 3" key="1">
    <citation type="submission" date="2021-02" db="EMBL/GenBank/DDBJ databases">
        <title>Bacillus sp. RD4P76, an endophyte from a halophyte.</title>
        <authorList>
            <person name="Sun J.-Q."/>
        </authorList>
    </citation>
    <scope>NUCLEOTIDE SEQUENCE [LARGE SCALE GENOMIC DNA]</scope>
    <source>
        <strain evidence="2 3">RD4P76</strain>
    </source>
</reference>
<accession>A0ABS2DCZ2</accession>
<dbReference type="Proteomes" id="UP001518925">
    <property type="component" value="Unassembled WGS sequence"/>
</dbReference>
<keyword evidence="1" id="KW-1133">Transmembrane helix</keyword>
<protein>
    <recommendedName>
        <fullName evidence="4">Cyanobacterial aminoacyl-tRNA synthetase CAAD domain-containing protein</fullName>
    </recommendedName>
</protein>
<gene>
    <name evidence="2" type="ORF">JR050_01355</name>
</gene>
<sequence length="103" mass="12415">MTEIEELKKEKALLVEQRSNLFTPLFIKFFSFFGVVIVNVLIYNFLEPLDNIWEKVINYCLIFIVFLVWVRFANQCLKLFRIELKIDLIRLKILKGKFINKKL</sequence>
<proteinExistence type="predicted"/>
<name>A0ABS2DCZ2_9BACI</name>
<keyword evidence="3" id="KW-1185">Reference proteome</keyword>